<evidence type="ECO:0000259" key="4">
    <source>
        <dbReference type="Pfam" id="PF13193"/>
    </source>
</evidence>
<dbReference type="InterPro" id="IPR045851">
    <property type="entry name" value="AMP-bd_C_sf"/>
</dbReference>
<evidence type="ECO:0000256" key="1">
    <source>
        <dbReference type="ARBA" id="ARBA00004924"/>
    </source>
</evidence>
<sequence length="544" mass="60766">MFSDRDIKNGFVPFPAERAEIYQQFGCWENETHIQLLERISQQFGKQLAVSQADKTLSYQALYHYAAKYGSYLHKQGIQAEDFVVIQSPNVIEFFIVLFGLYYIGARPVFCLNGHGAYEIENIAINSRAVGYIKINMAGQAAKDAMDIALGFSKPNFKLWFRETLTSETILAQSFIHLSEDTPHLEQFNGSAYAVAFLQLSGGTTGLPKLIARTHADYLYSVQQSVAVAKLNSNSKQLIVLPVMHNFTMSSPGFLGAFFVGASVYLSTDSSPATCFALIEKQGIEQVSLVPSLVNLWINSPQLSRFNLNSLAVIQVGGAKLLPELAESINNKLRAKLQQVYGMAEGLVNFTQLDDNQQTILYTQGKPLSRYDEIKIVDDMGETLANESIGYILTRGPYTINGYYNSPEINQHSFTSDGFYITGDIGYLDKHQNIVVTGREKEQINRAGEKITPSEIENLILGHPAVRDVSVVAVKDPLLGERSKAQIILQQDHTSHLSLRDIRVFLMKKNIADYKLPDEIELVEKFQYTQVGKVNRRQLSCAAK</sequence>
<evidence type="ECO:0000313" key="6">
    <source>
        <dbReference type="Proteomes" id="UP000570493"/>
    </source>
</evidence>
<keyword evidence="2" id="KW-0436">Ligase</keyword>
<dbReference type="Gene3D" id="3.30.300.30">
    <property type="match status" value="1"/>
</dbReference>
<dbReference type="RefSeq" id="WP_169018320.1">
    <property type="nucleotide sequence ID" value="NZ_JABBMT010000002.1"/>
</dbReference>
<evidence type="ECO:0000313" key="5">
    <source>
        <dbReference type="EMBL" id="NMM39599.1"/>
    </source>
</evidence>
<dbReference type="FunFam" id="2.30.38.10:FF:000003">
    <property type="entry name" value="Vibriobactin-specific 2,3-dihydroxybenzoate-AMP ligase"/>
    <property type="match status" value="1"/>
</dbReference>
<feature type="domain" description="AMP-binding enzyme C-terminal" evidence="4">
    <location>
        <begin position="455"/>
        <end position="533"/>
    </location>
</feature>
<dbReference type="Pfam" id="PF00501">
    <property type="entry name" value="AMP-binding"/>
    <property type="match status" value="1"/>
</dbReference>
<dbReference type="PANTHER" id="PTHR43767:SF1">
    <property type="entry name" value="NONRIBOSOMAL PEPTIDE SYNTHASE PES1 (EUROFUNG)-RELATED"/>
    <property type="match status" value="1"/>
</dbReference>
<dbReference type="InterPro" id="IPR020845">
    <property type="entry name" value="AMP-binding_CS"/>
</dbReference>
<proteinExistence type="predicted"/>
<keyword evidence="6" id="KW-1185">Reference proteome</keyword>
<dbReference type="PROSITE" id="PS00455">
    <property type="entry name" value="AMP_BINDING"/>
    <property type="match status" value="1"/>
</dbReference>
<protein>
    <submittedName>
        <fullName evidence="5">AMP-binding protein</fullName>
    </submittedName>
</protein>
<dbReference type="InterPro" id="IPR042099">
    <property type="entry name" value="ANL_N_sf"/>
</dbReference>
<evidence type="ECO:0000256" key="2">
    <source>
        <dbReference type="ARBA" id="ARBA00022598"/>
    </source>
</evidence>
<comment type="pathway">
    <text evidence="1">Siderophore biosynthesis.</text>
</comment>
<accession>A0A7Y0DQ83</accession>
<dbReference type="InterPro" id="IPR050237">
    <property type="entry name" value="ATP-dep_AMP-bd_enzyme"/>
</dbReference>
<dbReference type="PANTHER" id="PTHR43767">
    <property type="entry name" value="LONG-CHAIN-FATTY-ACID--COA LIGASE"/>
    <property type="match status" value="1"/>
</dbReference>
<dbReference type="Pfam" id="PF13193">
    <property type="entry name" value="AMP-binding_C"/>
    <property type="match status" value="1"/>
</dbReference>
<dbReference type="InterPro" id="IPR000873">
    <property type="entry name" value="AMP-dep_synth/lig_dom"/>
</dbReference>
<dbReference type="GO" id="GO:0016878">
    <property type="term" value="F:acid-thiol ligase activity"/>
    <property type="evidence" value="ECO:0007669"/>
    <property type="project" value="UniProtKB-ARBA"/>
</dbReference>
<dbReference type="InterPro" id="IPR025110">
    <property type="entry name" value="AMP-bd_C"/>
</dbReference>
<comment type="caution">
    <text evidence="5">The sequence shown here is derived from an EMBL/GenBank/DDBJ whole genome shotgun (WGS) entry which is preliminary data.</text>
</comment>
<dbReference type="Proteomes" id="UP000570493">
    <property type="component" value="Unassembled WGS sequence"/>
</dbReference>
<dbReference type="EMBL" id="JABBMT010000002">
    <property type="protein sequence ID" value="NMM39599.1"/>
    <property type="molecule type" value="Genomic_DNA"/>
</dbReference>
<dbReference type="Gene3D" id="3.40.50.12780">
    <property type="entry name" value="N-terminal domain of ligase-like"/>
    <property type="match status" value="1"/>
</dbReference>
<evidence type="ECO:0000259" key="3">
    <source>
        <dbReference type="Pfam" id="PF00501"/>
    </source>
</evidence>
<dbReference type="SUPFAM" id="SSF56801">
    <property type="entry name" value="Acetyl-CoA synthetase-like"/>
    <property type="match status" value="1"/>
</dbReference>
<gene>
    <name evidence="5" type="ORF">HHO47_01780</name>
</gene>
<dbReference type="AlphaFoldDB" id="A0A7Y0DQ83"/>
<name>A0A7Y0DQ83_9GAMM</name>
<reference evidence="5" key="1">
    <citation type="submission" date="2020-04" db="EMBL/GenBank/DDBJ databases">
        <title>Genome Sequencing for Pseudoaltermonas arctica.</title>
        <authorList>
            <person name="Elkins N.S."/>
        </authorList>
    </citation>
    <scope>NUCLEOTIDE SEQUENCE [LARGE SCALE GENOMIC DNA]</scope>
    <source>
        <strain evidence="5">NEC-BIFX-2020_0012</strain>
    </source>
</reference>
<organism evidence="5 6">
    <name type="scientific">Pseudoalteromonas arctica</name>
    <dbReference type="NCBI Taxonomy" id="394751"/>
    <lineage>
        <taxon>Bacteria</taxon>
        <taxon>Pseudomonadati</taxon>
        <taxon>Pseudomonadota</taxon>
        <taxon>Gammaproteobacteria</taxon>
        <taxon>Alteromonadales</taxon>
        <taxon>Pseudoalteromonadaceae</taxon>
        <taxon>Pseudoalteromonas</taxon>
    </lineage>
</organism>
<feature type="domain" description="AMP-dependent synthetase/ligase" evidence="3">
    <location>
        <begin position="38"/>
        <end position="404"/>
    </location>
</feature>